<comment type="caution">
    <text evidence="8">The sequence shown here is derived from an EMBL/GenBank/DDBJ whole genome shotgun (WGS) entry which is preliminary data.</text>
</comment>
<accession>A0A7W5FRE3</accession>
<evidence type="ECO:0000256" key="2">
    <source>
        <dbReference type="ARBA" id="ARBA00022692"/>
    </source>
</evidence>
<dbReference type="NCBIfam" id="TIGR03061">
    <property type="entry name" value="pip_yhgE_Nterm"/>
    <property type="match status" value="1"/>
</dbReference>
<proteinExistence type="predicted"/>
<feature type="transmembrane region" description="Helical" evidence="6">
    <location>
        <begin position="577"/>
        <end position="596"/>
    </location>
</feature>
<dbReference type="InterPro" id="IPR017501">
    <property type="entry name" value="Phage_infect_YhgE_C"/>
</dbReference>
<evidence type="ECO:0000313" key="9">
    <source>
        <dbReference type="Proteomes" id="UP000570361"/>
    </source>
</evidence>
<feature type="transmembrane region" description="Helical" evidence="6">
    <location>
        <begin position="631"/>
        <end position="654"/>
    </location>
</feature>
<keyword evidence="9" id="KW-1185">Reference proteome</keyword>
<evidence type="ECO:0000256" key="4">
    <source>
        <dbReference type="ARBA" id="ARBA00023136"/>
    </source>
</evidence>
<evidence type="ECO:0000256" key="6">
    <source>
        <dbReference type="SAM" id="Phobius"/>
    </source>
</evidence>
<dbReference type="InterPro" id="IPR017500">
    <property type="entry name" value="Phage_infect_YhgE_N"/>
</dbReference>
<feature type="coiled-coil region" evidence="5">
    <location>
        <begin position="280"/>
        <end position="314"/>
    </location>
</feature>
<feature type="transmembrane region" description="Helical" evidence="6">
    <location>
        <begin position="21"/>
        <end position="43"/>
    </location>
</feature>
<feature type="domain" description="ABC-2 type transporter transmembrane" evidence="7">
    <location>
        <begin position="24"/>
        <end position="162"/>
    </location>
</feature>
<keyword evidence="3 6" id="KW-1133">Transmembrane helix</keyword>
<reference evidence="8 9" key="1">
    <citation type="submission" date="2020-08" db="EMBL/GenBank/DDBJ databases">
        <title>Genomic Encyclopedia of Type Strains, Phase III (KMG-III): the genomes of soil and plant-associated and newly described type strains.</title>
        <authorList>
            <person name="Whitman W."/>
        </authorList>
    </citation>
    <scope>NUCLEOTIDE SEQUENCE [LARGE SCALE GENOMIC DNA]</scope>
    <source>
        <strain evidence="8 9">CECT 5862</strain>
    </source>
</reference>
<keyword evidence="4 6" id="KW-0472">Membrane</keyword>
<dbReference type="EMBL" id="JACHXK010000028">
    <property type="protein sequence ID" value="MBB3114222.1"/>
    <property type="molecule type" value="Genomic_DNA"/>
</dbReference>
<evidence type="ECO:0000259" key="7">
    <source>
        <dbReference type="Pfam" id="PF12698"/>
    </source>
</evidence>
<dbReference type="Gene3D" id="3.40.1710.10">
    <property type="entry name" value="abc type-2 transporter like domain"/>
    <property type="match status" value="1"/>
</dbReference>
<sequence length="671" mass="70324">MKGLRLLGKEWQHILSKTQARIGIAILLLIPLIYAGIFLGGYWDPYGHLDELPVAVVNDDQGAQMDGKTLHIGDDLVAKLKESGTLDFRFVSKEEARSGLEEGRYYMSVIIPDSFSDHVTTLTSGDPQAAQLEYYINPGHNFVAGQIGSSAVEKLKDQVGDEITRSYTETVFGSLKKLFDGLGQAGGGADELNRGIAVAQAGVVKLQDGASELAAGAGKLEGASSKLSEGETKLQSNMNVIRNGAKSLSEGLSALDSSHQKLEQSSEAVSGGMSALAAAVQSAADSAGELKAQADVLQQQLAKLKAEHPELAQDASIIALDKASEELQTEVGTVSASEADLAEGLKRAEYGQAQLMNGMAQFGRKLAGASDSGKTLAEGMAALSTGMKTWDQGFTTYTDGVDTLAAGVSALKDGAAPLAAGMVKLVDGSSELAAALNDAAAQASSVRSDAKTVTMFARPVQLEETKVNDVPNYGTAMVPYFLTLGLFVGGLIASNILPYERKSKYGVSGWHHFVNKYGLFLSIAVLQTLIVDGVLLLGLGIEVQSVPKFMLLSFIASFAYFTCILMLVSVIGPLGRLVAVFLLVTQLATSGGTFPMELAIAPMQAVSGYLPMTYAVNAFRAAVSTGDWGQYWSNTGILAAYIAAFVAIALLVLVKSNAKPAGGPAAALQEA</sequence>
<dbReference type="RefSeq" id="WP_183604271.1">
    <property type="nucleotide sequence ID" value="NZ_JACHXK010000028.1"/>
</dbReference>
<dbReference type="NCBIfam" id="TIGR03057">
    <property type="entry name" value="xxxLxxG_by_4"/>
    <property type="match status" value="1"/>
</dbReference>
<organism evidence="8 9">
    <name type="scientific">Paenibacillus phyllosphaerae</name>
    <dbReference type="NCBI Taxonomy" id="274593"/>
    <lineage>
        <taxon>Bacteria</taxon>
        <taxon>Bacillati</taxon>
        <taxon>Bacillota</taxon>
        <taxon>Bacilli</taxon>
        <taxon>Bacillales</taxon>
        <taxon>Paenibacillaceae</taxon>
        <taxon>Paenibacillus</taxon>
    </lineage>
</organism>
<evidence type="ECO:0000256" key="5">
    <source>
        <dbReference type="SAM" id="Coils"/>
    </source>
</evidence>
<protein>
    <submittedName>
        <fullName evidence="8">Putative membrane protein</fullName>
    </submittedName>
</protein>
<dbReference type="Proteomes" id="UP000570361">
    <property type="component" value="Unassembled WGS sequence"/>
</dbReference>
<comment type="subcellular location">
    <subcellularLocation>
        <location evidence="1">Membrane</location>
        <topology evidence="1">Multi-pass membrane protein</topology>
    </subcellularLocation>
</comment>
<name>A0A7W5FRE3_9BACL</name>
<dbReference type="GO" id="GO:0016020">
    <property type="term" value="C:membrane"/>
    <property type="evidence" value="ECO:0007669"/>
    <property type="project" value="UniProtKB-SubCell"/>
</dbReference>
<dbReference type="InterPro" id="IPR013525">
    <property type="entry name" value="ABC2_TM"/>
</dbReference>
<feature type="domain" description="ABC-2 type transporter transmembrane" evidence="7">
    <location>
        <begin position="420"/>
        <end position="651"/>
    </location>
</feature>
<dbReference type="PANTHER" id="PTHR43077:SF5">
    <property type="entry name" value="PHAGE INFECTION PROTEIN"/>
    <property type="match status" value="1"/>
</dbReference>
<feature type="transmembrane region" description="Helical" evidence="6">
    <location>
        <begin position="517"/>
        <end position="537"/>
    </location>
</feature>
<feature type="transmembrane region" description="Helical" evidence="6">
    <location>
        <begin position="549"/>
        <end position="570"/>
    </location>
</feature>
<evidence type="ECO:0000256" key="1">
    <source>
        <dbReference type="ARBA" id="ARBA00004141"/>
    </source>
</evidence>
<dbReference type="Pfam" id="PF12698">
    <property type="entry name" value="ABC2_membrane_3"/>
    <property type="match status" value="2"/>
</dbReference>
<keyword evidence="5" id="KW-0175">Coiled coil</keyword>
<evidence type="ECO:0000256" key="3">
    <source>
        <dbReference type="ARBA" id="ARBA00022989"/>
    </source>
</evidence>
<dbReference type="NCBIfam" id="TIGR03062">
    <property type="entry name" value="pip_yhgE_Cterm"/>
    <property type="match status" value="1"/>
</dbReference>
<evidence type="ECO:0000313" key="8">
    <source>
        <dbReference type="EMBL" id="MBB3114222.1"/>
    </source>
</evidence>
<dbReference type="AlphaFoldDB" id="A0A7W5FRE3"/>
<feature type="transmembrane region" description="Helical" evidence="6">
    <location>
        <begin position="477"/>
        <end position="497"/>
    </location>
</feature>
<dbReference type="InterPro" id="IPR023908">
    <property type="entry name" value="xxxLxxG_rpt"/>
</dbReference>
<dbReference type="InterPro" id="IPR051328">
    <property type="entry name" value="T7SS_ABC-Transporter"/>
</dbReference>
<gene>
    <name evidence="8" type="ORF">FHS18_006341</name>
</gene>
<dbReference type="PANTHER" id="PTHR43077">
    <property type="entry name" value="TRANSPORT PERMEASE YVFS-RELATED"/>
    <property type="match status" value="1"/>
</dbReference>
<keyword evidence="2 6" id="KW-0812">Transmembrane</keyword>
<dbReference type="GO" id="GO:0140359">
    <property type="term" value="F:ABC-type transporter activity"/>
    <property type="evidence" value="ECO:0007669"/>
    <property type="project" value="InterPro"/>
</dbReference>